<sequence length="472" mass="53425">MSIKLSYLYRAIALIVSFNLLLSSSVKADVILHAFNWHYNEVKQRAAEINNAGYKKVLVVPPLKSAKSGCAWWQRYQPQDIRVIDHCKGNKQSFAAMIATLRQYNIDVYADIVLNHMANERNNSQNFPGSSALNNYQSNAGYWNNQKLFGNLSNGLFSSYDFHQPPKCISDYTNVGDVQWNRLCGGNGDKGLPDIDPNNWVIQQQRNYLQSLKNMGVKGFRVDAAKHMTNWHINQIFTSSIKNNMHVFGEVITNGGAGEVEYDRFLKPYLDATGHSAYDFPLFQTIRQAFGYSGGLSSLVNPQAYGQALPANKAVTFTVTHDIPNNDGFRYNIMNSTDELLANAYILGKDGGTPMIYSDHGESGSRDGNRWYDYFTKSSIKKMIGFHNAMNGKFMEVLASNNCAILFRRAEDGIVGINKCGSTQYFNVSTHSRFKWYRHYRDVNSGNNEIYITSGSYTFALPARNWKMWQVN</sequence>
<feature type="domain" description="Glycosyl hydrolase family 13 catalytic" evidence="7">
    <location>
        <begin position="29"/>
        <end position="387"/>
    </location>
</feature>
<dbReference type="Pfam" id="PF00128">
    <property type="entry name" value="Alpha-amylase"/>
    <property type="match status" value="1"/>
</dbReference>
<keyword evidence="2 6" id="KW-0378">Hydrolase</keyword>
<dbReference type="PANTHER" id="PTHR43447">
    <property type="entry name" value="ALPHA-AMYLASE"/>
    <property type="match status" value="1"/>
</dbReference>
<dbReference type="GO" id="GO:0043169">
    <property type="term" value="F:cation binding"/>
    <property type="evidence" value="ECO:0007669"/>
    <property type="project" value="InterPro"/>
</dbReference>
<dbReference type="Proteomes" id="UP000245790">
    <property type="component" value="Unassembled WGS sequence"/>
</dbReference>
<dbReference type="EMBL" id="QGGU01000004">
    <property type="protein sequence ID" value="PWK53045.1"/>
    <property type="molecule type" value="Genomic_DNA"/>
</dbReference>
<evidence type="ECO:0000256" key="6">
    <source>
        <dbReference type="RuleBase" id="RU361134"/>
    </source>
</evidence>
<reference evidence="8 9" key="1">
    <citation type="submission" date="2018-05" db="EMBL/GenBank/DDBJ databases">
        <title>Genomic Encyclopedia of Type Strains, Phase IV (KMG-IV): sequencing the most valuable type-strain genomes for metagenomic binning, comparative biology and taxonomic classification.</title>
        <authorList>
            <person name="Goeker M."/>
        </authorList>
    </citation>
    <scope>NUCLEOTIDE SEQUENCE [LARGE SCALE GENOMIC DNA]</scope>
    <source>
        <strain evidence="8 9">DSM 25350</strain>
    </source>
</reference>
<evidence type="ECO:0000256" key="2">
    <source>
        <dbReference type="ARBA" id="ARBA00022801"/>
    </source>
</evidence>
<dbReference type="EC" id="3.2.1.1" evidence="6"/>
<keyword evidence="4 6" id="KW-0326">Glycosidase</keyword>
<evidence type="ECO:0000256" key="4">
    <source>
        <dbReference type="ARBA" id="ARBA00023295"/>
    </source>
</evidence>
<dbReference type="CDD" id="cd11315">
    <property type="entry name" value="AmyAc_bac1_AmyA"/>
    <property type="match status" value="1"/>
</dbReference>
<dbReference type="InterPro" id="IPR006047">
    <property type="entry name" value="GH13_cat_dom"/>
</dbReference>
<evidence type="ECO:0000259" key="7">
    <source>
        <dbReference type="SMART" id="SM00642"/>
    </source>
</evidence>
<evidence type="ECO:0000313" key="8">
    <source>
        <dbReference type="EMBL" id="PWK53045.1"/>
    </source>
</evidence>
<dbReference type="SUPFAM" id="SSF51445">
    <property type="entry name" value="(Trans)glycosidases"/>
    <property type="match status" value="1"/>
</dbReference>
<protein>
    <recommendedName>
        <fullName evidence="6">Alpha-amylase</fullName>
        <ecNumber evidence="6">3.2.1.1</ecNumber>
    </recommendedName>
</protein>
<dbReference type="OrthoDB" id="9805159at2"/>
<organism evidence="8 9">
    <name type="scientific">Pleionea mediterranea</name>
    <dbReference type="NCBI Taxonomy" id="523701"/>
    <lineage>
        <taxon>Bacteria</taxon>
        <taxon>Pseudomonadati</taxon>
        <taxon>Pseudomonadota</taxon>
        <taxon>Gammaproteobacteria</taxon>
        <taxon>Oceanospirillales</taxon>
        <taxon>Pleioneaceae</taxon>
        <taxon>Pleionea</taxon>
    </lineage>
</organism>
<keyword evidence="9" id="KW-1185">Reference proteome</keyword>
<comment type="catalytic activity">
    <reaction evidence="6">
        <text>Endohydrolysis of (1-&gt;4)-alpha-D-glucosidic linkages in polysaccharides containing three or more (1-&gt;4)-alpha-linked D-glucose units.</text>
        <dbReference type="EC" id="3.2.1.1"/>
    </reaction>
</comment>
<proteinExistence type="inferred from homology"/>
<dbReference type="GO" id="GO:0005975">
    <property type="term" value="P:carbohydrate metabolic process"/>
    <property type="evidence" value="ECO:0007669"/>
    <property type="project" value="InterPro"/>
</dbReference>
<evidence type="ECO:0000313" key="9">
    <source>
        <dbReference type="Proteomes" id="UP000245790"/>
    </source>
</evidence>
<evidence type="ECO:0000256" key="1">
    <source>
        <dbReference type="ARBA" id="ARBA00008061"/>
    </source>
</evidence>
<dbReference type="GO" id="GO:0004556">
    <property type="term" value="F:alpha-amylase activity"/>
    <property type="evidence" value="ECO:0007669"/>
    <property type="project" value="UniProtKB-UniRule"/>
</dbReference>
<comment type="caution">
    <text evidence="8">The sequence shown here is derived from an EMBL/GenBank/DDBJ whole genome shotgun (WGS) entry which is preliminary data.</text>
</comment>
<dbReference type="SMR" id="A0A316FY70"/>
<dbReference type="Gene3D" id="3.20.20.80">
    <property type="entry name" value="Glycosidases"/>
    <property type="match status" value="1"/>
</dbReference>
<dbReference type="AlphaFoldDB" id="A0A316FY70"/>
<dbReference type="InterPro" id="IPR017853">
    <property type="entry name" value="GH"/>
</dbReference>
<name>A0A316FY70_9GAMM</name>
<accession>A0A316FY70</accession>
<gene>
    <name evidence="8" type="ORF">C8D97_104263</name>
</gene>
<dbReference type="PRINTS" id="PR00110">
    <property type="entry name" value="ALPHAAMYLASE"/>
</dbReference>
<evidence type="ECO:0000256" key="5">
    <source>
        <dbReference type="RuleBase" id="RU003615"/>
    </source>
</evidence>
<comment type="similarity">
    <text evidence="1 5">Belongs to the glycosyl hydrolase 13 family.</text>
</comment>
<evidence type="ECO:0000256" key="3">
    <source>
        <dbReference type="ARBA" id="ARBA00023277"/>
    </source>
</evidence>
<keyword evidence="3 6" id="KW-0119">Carbohydrate metabolism</keyword>
<dbReference type="InterPro" id="IPR006046">
    <property type="entry name" value="Alpha_amylase"/>
</dbReference>
<dbReference type="SMART" id="SM00642">
    <property type="entry name" value="Aamy"/>
    <property type="match status" value="1"/>
</dbReference>
<dbReference type="RefSeq" id="WP_109763016.1">
    <property type="nucleotide sequence ID" value="NZ_QGGU01000004.1"/>
</dbReference>